<dbReference type="Proteomes" id="UP000600247">
    <property type="component" value="Unassembled WGS sequence"/>
</dbReference>
<dbReference type="RefSeq" id="WP_188888007.1">
    <property type="nucleotide sequence ID" value="NZ_BMHY01000002.1"/>
</dbReference>
<name>A0A917GX57_9BACL</name>
<sequence length="216" mass="23928">MECNVAIIGMHDYLDGDLPREEAQQLQAHLRSCPSCMARFEQLERTEALLYNALEHAPAIPAYDQAASAKLTERIMSQLPKEKITRQNRRGALRYLYKYPGLAVAALFVVVMLGSFISMWQQDSKLVISGEGEVLQQVVIEGKKVTIPEGVHVKGNLIVENGEADVRGEVEGNVTVIDGSLNLASTGYITGQQRTIDQALDWFWFKVTQSFSGLAS</sequence>
<evidence type="ECO:0000259" key="4">
    <source>
        <dbReference type="Pfam" id="PF13490"/>
    </source>
</evidence>
<keyword evidence="6" id="KW-1185">Reference proteome</keyword>
<dbReference type="InterPro" id="IPR041916">
    <property type="entry name" value="Anti_sigma_zinc_sf"/>
</dbReference>
<dbReference type="AlphaFoldDB" id="A0A917GX57"/>
<accession>A0A917GX57</accession>
<evidence type="ECO:0000256" key="3">
    <source>
        <dbReference type="SAM" id="Phobius"/>
    </source>
</evidence>
<evidence type="ECO:0000313" key="5">
    <source>
        <dbReference type="EMBL" id="GGG60027.1"/>
    </source>
</evidence>
<protein>
    <recommendedName>
        <fullName evidence="2">Anti-sigma-W factor RsiW</fullName>
    </recommendedName>
</protein>
<organism evidence="5 6">
    <name type="scientific">Paenibacillus radicis</name>
    <name type="common">ex Gao et al. 2016</name>
    <dbReference type="NCBI Taxonomy" id="1737354"/>
    <lineage>
        <taxon>Bacteria</taxon>
        <taxon>Bacillati</taxon>
        <taxon>Bacillota</taxon>
        <taxon>Bacilli</taxon>
        <taxon>Bacillales</taxon>
        <taxon>Paenibacillaceae</taxon>
        <taxon>Paenibacillus</taxon>
    </lineage>
</organism>
<reference evidence="5 6" key="1">
    <citation type="journal article" date="2014" name="Int. J. Syst. Evol. Microbiol.">
        <title>Complete genome sequence of Corynebacterium casei LMG S-19264T (=DSM 44701T), isolated from a smear-ripened cheese.</title>
        <authorList>
            <consortium name="US DOE Joint Genome Institute (JGI-PGF)"/>
            <person name="Walter F."/>
            <person name="Albersmeier A."/>
            <person name="Kalinowski J."/>
            <person name="Ruckert C."/>
        </authorList>
    </citation>
    <scope>NUCLEOTIDE SEQUENCE [LARGE SCALE GENOMIC DNA]</scope>
    <source>
        <strain evidence="5 6">CGMCC 1.15286</strain>
    </source>
</reference>
<evidence type="ECO:0000256" key="1">
    <source>
        <dbReference type="ARBA" id="ARBA00024353"/>
    </source>
</evidence>
<evidence type="ECO:0000256" key="2">
    <source>
        <dbReference type="ARBA" id="ARBA00024438"/>
    </source>
</evidence>
<dbReference type="InterPro" id="IPR027383">
    <property type="entry name" value="Znf_put"/>
</dbReference>
<gene>
    <name evidence="5" type="ORF">GCM10010918_11570</name>
</gene>
<dbReference type="Gene3D" id="1.10.10.1320">
    <property type="entry name" value="Anti-sigma factor, zinc-finger domain"/>
    <property type="match status" value="1"/>
</dbReference>
<keyword evidence="3" id="KW-1133">Transmembrane helix</keyword>
<comment type="caution">
    <text evidence="5">The sequence shown here is derived from an EMBL/GenBank/DDBJ whole genome shotgun (WGS) entry which is preliminary data.</text>
</comment>
<feature type="domain" description="Putative zinc-finger" evidence="4">
    <location>
        <begin position="10"/>
        <end position="36"/>
    </location>
</feature>
<feature type="transmembrane region" description="Helical" evidence="3">
    <location>
        <begin position="96"/>
        <end position="120"/>
    </location>
</feature>
<dbReference type="Pfam" id="PF13490">
    <property type="entry name" value="zf-HC2"/>
    <property type="match status" value="1"/>
</dbReference>
<keyword evidence="3" id="KW-0812">Transmembrane</keyword>
<evidence type="ECO:0000313" key="6">
    <source>
        <dbReference type="Proteomes" id="UP000600247"/>
    </source>
</evidence>
<comment type="similarity">
    <text evidence="1">Belongs to the zinc-associated anti-sigma factor (ZAS) superfamily. Anti-sigma-W factor family.</text>
</comment>
<proteinExistence type="inferred from homology"/>
<dbReference type="EMBL" id="BMHY01000002">
    <property type="protein sequence ID" value="GGG60027.1"/>
    <property type="molecule type" value="Genomic_DNA"/>
</dbReference>
<keyword evidence="3" id="KW-0472">Membrane</keyword>